<gene>
    <name evidence="1" type="ORF">DAPPUDRAFT_243749</name>
</gene>
<name>E9GJK2_DAPPU</name>
<dbReference type="EMBL" id="GL732547">
    <property type="protein sequence ID" value="EFX80486.1"/>
    <property type="molecule type" value="Genomic_DNA"/>
</dbReference>
<reference evidence="1 2" key="1">
    <citation type="journal article" date="2011" name="Science">
        <title>The ecoresponsive genome of Daphnia pulex.</title>
        <authorList>
            <person name="Colbourne J.K."/>
            <person name="Pfrender M.E."/>
            <person name="Gilbert D."/>
            <person name="Thomas W.K."/>
            <person name="Tucker A."/>
            <person name="Oakley T.H."/>
            <person name="Tokishita S."/>
            <person name="Aerts A."/>
            <person name="Arnold G.J."/>
            <person name="Basu M.K."/>
            <person name="Bauer D.J."/>
            <person name="Caceres C.E."/>
            <person name="Carmel L."/>
            <person name="Casola C."/>
            <person name="Choi J.H."/>
            <person name="Detter J.C."/>
            <person name="Dong Q."/>
            <person name="Dusheyko S."/>
            <person name="Eads B.D."/>
            <person name="Frohlich T."/>
            <person name="Geiler-Samerotte K.A."/>
            <person name="Gerlach D."/>
            <person name="Hatcher P."/>
            <person name="Jogdeo S."/>
            <person name="Krijgsveld J."/>
            <person name="Kriventseva E.V."/>
            <person name="Kultz D."/>
            <person name="Laforsch C."/>
            <person name="Lindquist E."/>
            <person name="Lopez J."/>
            <person name="Manak J.R."/>
            <person name="Muller J."/>
            <person name="Pangilinan J."/>
            <person name="Patwardhan R.P."/>
            <person name="Pitluck S."/>
            <person name="Pritham E.J."/>
            <person name="Rechtsteiner A."/>
            <person name="Rho M."/>
            <person name="Rogozin I.B."/>
            <person name="Sakarya O."/>
            <person name="Salamov A."/>
            <person name="Schaack S."/>
            <person name="Shapiro H."/>
            <person name="Shiga Y."/>
            <person name="Skalitzky C."/>
            <person name="Smith Z."/>
            <person name="Souvorov A."/>
            <person name="Sung W."/>
            <person name="Tang Z."/>
            <person name="Tsuchiya D."/>
            <person name="Tu H."/>
            <person name="Vos H."/>
            <person name="Wang M."/>
            <person name="Wolf Y.I."/>
            <person name="Yamagata H."/>
            <person name="Yamada T."/>
            <person name="Ye Y."/>
            <person name="Shaw J.R."/>
            <person name="Andrews J."/>
            <person name="Crease T.J."/>
            <person name="Tang H."/>
            <person name="Lucas S.M."/>
            <person name="Robertson H.M."/>
            <person name="Bork P."/>
            <person name="Koonin E.V."/>
            <person name="Zdobnov E.M."/>
            <person name="Grigoriev I.V."/>
            <person name="Lynch M."/>
            <person name="Boore J.L."/>
        </authorList>
    </citation>
    <scope>NUCLEOTIDE SEQUENCE [LARGE SCALE GENOMIC DNA]</scope>
</reference>
<organism evidence="1 2">
    <name type="scientific">Daphnia pulex</name>
    <name type="common">Water flea</name>
    <dbReference type="NCBI Taxonomy" id="6669"/>
    <lineage>
        <taxon>Eukaryota</taxon>
        <taxon>Metazoa</taxon>
        <taxon>Ecdysozoa</taxon>
        <taxon>Arthropoda</taxon>
        <taxon>Crustacea</taxon>
        <taxon>Branchiopoda</taxon>
        <taxon>Diplostraca</taxon>
        <taxon>Cladocera</taxon>
        <taxon>Anomopoda</taxon>
        <taxon>Daphniidae</taxon>
        <taxon>Daphnia</taxon>
    </lineage>
</organism>
<sequence length="206" mass="23471">MSSFSRKSEISENTKSIDAPLTLVKLDECREELDRRKTDAHLAFHITKPYMLRPSAVGEDNAAGSDPKDIQHWALVVHFPGENKTYLFEAREENGLLQARRAVISLEDIQVQFFATVKTSSKELLKKARQVETGEYDVLFNNWQRWLKEFLDLISPELSMALNRQIPKTKMKAFLDQLTLSNSRGIISSLLIGYGISQLIAHLKGH</sequence>
<dbReference type="Proteomes" id="UP000000305">
    <property type="component" value="Unassembled WGS sequence"/>
</dbReference>
<protein>
    <submittedName>
        <fullName evidence="1">Uncharacterized protein</fullName>
    </submittedName>
</protein>
<evidence type="ECO:0000313" key="2">
    <source>
        <dbReference type="Proteomes" id="UP000000305"/>
    </source>
</evidence>
<dbReference type="HOGENOM" id="CLU_1333132_0_0_1"/>
<accession>E9GJK2</accession>
<dbReference type="PhylomeDB" id="E9GJK2"/>
<dbReference type="AlphaFoldDB" id="E9GJK2"/>
<keyword evidence="2" id="KW-1185">Reference proteome</keyword>
<dbReference type="KEGG" id="dpx:DAPPUDRAFT_243749"/>
<dbReference type="InParanoid" id="E9GJK2"/>
<evidence type="ECO:0000313" key="1">
    <source>
        <dbReference type="EMBL" id="EFX80486.1"/>
    </source>
</evidence>
<proteinExistence type="predicted"/>